<sequence length="429" mass="47291">MPAAAPIPANPPLSKAFACAANVVAAVIGGRNLDRELVSVPQALRPAVQDLAYGALRQYGRGDALLAPLLAKPLAELTIRSLLLTSVYRLEARPDDAHTTVDQAVSAAALMANGRFKSLVNAVLRNFQRQYATLVDTALMHNSARWQHPQWWIEKVQLAYPQQWRDILTAGNGRPPMTLRLNRRRIDNANIYIERLVQHGIGARALDDSAILLDKPVPVVQLPGFATGEVSVQDWGAQRAAGLLDAQPCMRVLDACAAPGGKTAHILELADVDLTALDADAKRLQRVAENLGRLGLTAKLSAADCMAIATWWDKRPFDRILADVPCSASGVVRRHPDAKWLRRRSDVANFARTQSYILDALWQLLAPGGKMLYCTCSVFEEENRQQIQAFVSRHADARRLPTRNQQTELQLIPSAEHDGFYYTLIEKNA</sequence>
<evidence type="ECO:0000259" key="15">
    <source>
        <dbReference type="PROSITE" id="PS51686"/>
    </source>
</evidence>
<feature type="binding site" evidence="14">
    <location>
        <position position="304"/>
    </location>
    <ligand>
        <name>S-adenosyl-L-methionine</name>
        <dbReference type="ChEBI" id="CHEBI:59789"/>
    </ligand>
</feature>
<dbReference type="GO" id="GO:0006355">
    <property type="term" value="P:regulation of DNA-templated transcription"/>
    <property type="evidence" value="ECO:0007669"/>
    <property type="project" value="InterPro"/>
</dbReference>
<dbReference type="Proteomes" id="UP000742786">
    <property type="component" value="Unassembled WGS sequence"/>
</dbReference>
<evidence type="ECO:0000256" key="8">
    <source>
        <dbReference type="ARBA" id="ARBA00022679"/>
    </source>
</evidence>
<comment type="function">
    <text evidence="1">Specifically methylates the cytosine at position 967 (m5C967) of 16S rRNA.</text>
</comment>
<feature type="binding site" evidence="14">
    <location>
        <position position="323"/>
    </location>
    <ligand>
        <name>S-adenosyl-L-methionine</name>
        <dbReference type="ChEBI" id="CHEBI:59789"/>
    </ligand>
</feature>
<dbReference type="PANTHER" id="PTHR22807:SF61">
    <property type="entry name" value="NOL1_NOP2_SUN FAMILY PROTEIN _ ANTITERMINATION NUSB DOMAIN-CONTAINING PROTEIN"/>
    <property type="match status" value="1"/>
</dbReference>
<dbReference type="Gene3D" id="3.40.50.150">
    <property type="entry name" value="Vaccinia Virus protein VP39"/>
    <property type="match status" value="1"/>
</dbReference>
<dbReference type="EC" id="2.1.1.176" evidence="4"/>
<dbReference type="SUPFAM" id="SSF48013">
    <property type="entry name" value="NusB-like"/>
    <property type="match status" value="1"/>
</dbReference>
<evidence type="ECO:0000256" key="5">
    <source>
        <dbReference type="ARBA" id="ARBA00022490"/>
    </source>
</evidence>
<dbReference type="FunFam" id="3.40.50.150:FF:000022">
    <property type="entry name" value="Ribosomal RNA small subunit methyltransferase B"/>
    <property type="match status" value="1"/>
</dbReference>
<keyword evidence="17" id="KW-1185">Reference proteome</keyword>
<feature type="binding site" evidence="14">
    <location>
        <begin position="256"/>
        <end position="262"/>
    </location>
    <ligand>
        <name>S-adenosyl-L-methionine</name>
        <dbReference type="ChEBI" id="CHEBI:59789"/>
    </ligand>
</feature>
<evidence type="ECO:0000256" key="13">
    <source>
        <dbReference type="ARBA" id="ARBA00047283"/>
    </source>
</evidence>
<evidence type="ECO:0000256" key="14">
    <source>
        <dbReference type="PROSITE-ProRule" id="PRU01023"/>
    </source>
</evidence>
<keyword evidence="9 14" id="KW-0949">S-adenosyl-L-methionine</keyword>
<evidence type="ECO:0000256" key="4">
    <source>
        <dbReference type="ARBA" id="ARBA00012140"/>
    </source>
</evidence>
<dbReference type="Pfam" id="PF01189">
    <property type="entry name" value="Methyltr_RsmB-F"/>
    <property type="match status" value="1"/>
</dbReference>
<dbReference type="InterPro" id="IPR049560">
    <property type="entry name" value="MeTrfase_RsmB-F_NOP2_cat"/>
</dbReference>
<dbReference type="NCBIfam" id="NF008149">
    <property type="entry name" value="PRK10901.1"/>
    <property type="match status" value="1"/>
</dbReference>
<accession>A0A916J4T2</accession>
<dbReference type="InterPro" id="IPR054728">
    <property type="entry name" value="RsmB-like_ferredoxin"/>
</dbReference>
<keyword evidence="6" id="KW-0698">rRNA processing</keyword>
<dbReference type="CDD" id="cd02440">
    <property type="entry name" value="AdoMet_MTases"/>
    <property type="match status" value="1"/>
</dbReference>
<dbReference type="EMBL" id="CAJQUM010000001">
    <property type="protein sequence ID" value="CAG4883998.1"/>
    <property type="molecule type" value="Genomic_DNA"/>
</dbReference>
<dbReference type="InterPro" id="IPR018314">
    <property type="entry name" value="RsmB/NOL1/NOP2-like_CS"/>
</dbReference>
<evidence type="ECO:0000256" key="7">
    <source>
        <dbReference type="ARBA" id="ARBA00022603"/>
    </source>
</evidence>
<comment type="subcellular location">
    <subcellularLocation>
        <location evidence="2">Cytoplasm</location>
    </subcellularLocation>
</comment>
<evidence type="ECO:0000256" key="11">
    <source>
        <dbReference type="ARBA" id="ARBA00030399"/>
    </source>
</evidence>
<evidence type="ECO:0000313" key="17">
    <source>
        <dbReference type="Proteomes" id="UP000742786"/>
    </source>
</evidence>
<dbReference type="NCBIfam" id="TIGR00563">
    <property type="entry name" value="rsmB"/>
    <property type="match status" value="1"/>
</dbReference>
<dbReference type="Pfam" id="PF01029">
    <property type="entry name" value="NusB"/>
    <property type="match status" value="1"/>
</dbReference>
<dbReference type="SUPFAM" id="SSF53335">
    <property type="entry name" value="S-adenosyl-L-methionine-dependent methyltransferases"/>
    <property type="match status" value="1"/>
</dbReference>
<dbReference type="Gene3D" id="1.10.940.10">
    <property type="entry name" value="NusB-like"/>
    <property type="match status" value="1"/>
</dbReference>
<dbReference type="PROSITE" id="PS01153">
    <property type="entry name" value="NOL1_NOP2_SUN"/>
    <property type="match status" value="1"/>
</dbReference>
<comment type="caution">
    <text evidence="16">The sequence shown here is derived from an EMBL/GenBank/DDBJ whole genome shotgun (WGS) entry which is preliminary data.</text>
</comment>
<evidence type="ECO:0000256" key="3">
    <source>
        <dbReference type="ARBA" id="ARBA00007494"/>
    </source>
</evidence>
<protein>
    <recommendedName>
        <fullName evidence="4">16S rRNA (cytosine(967)-C(5))-methyltransferase</fullName>
        <ecNumber evidence="4">2.1.1.176</ecNumber>
    </recommendedName>
    <alternativeName>
        <fullName evidence="11">16S rRNA m5C967 methyltransferase</fullName>
    </alternativeName>
    <alternativeName>
        <fullName evidence="12">rRNA (cytosine-C(5)-)-methyltransferase RsmB</fullName>
    </alternativeName>
</protein>
<keyword evidence="10 14" id="KW-0694">RNA-binding</keyword>
<dbReference type="PROSITE" id="PS51686">
    <property type="entry name" value="SAM_MT_RSMB_NOP"/>
    <property type="match status" value="1"/>
</dbReference>
<dbReference type="GO" id="GO:0003723">
    <property type="term" value="F:RNA binding"/>
    <property type="evidence" value="ECO:0007669"/>
    <property type="project" value="UniProtKB-UniRule"/>
</dbReference>
<dbReference type="PRINTS" id="PR02008">
    <property type="entry name" value="RCMTFAMILY"/>
</dbReference>
<dbReference type="InterPro" id="IPR001678">
    <property type="entry name" value="MeTrfase_RsmB-F_NOP2_dom"/>
</dbReference>
<evidence type="ECO:0000256" key="12">
    <source>
        <dbReference type="ARBA" id="ARBA00031088"/>
    </source>
</evidence>
<dbReference type="Pfam" id="PF22458">
    <property type="entry name" value="RsmF-B_ferredox"/>
    <property type="match status" value="1"/>
</dbReference>
<dbReference type="InterPro" id="IPR029063">
    <property type="entry name" value="SAM-dependent_MTases_sf"/>
</dbReference>
<dbReference type="PANTHER" id="PTHR22807">
    <property type="entry name" value="NOP2 YEAST -RELATED NOL1/NOP2/FMU SUN DOMAIN-CONTAINING"/>
    <property type="match status" value="1"/>
</dbReference>
<evidence type="ECO:0000256" key="10">
    <source>
        <dbReference type="ARBA" id="ARBA00022884"/>
    </source>
</evidence>
<comment type="catalytic activity">
    <reaction evidence="13">
        <text>cytidine(967) in 16S rRNA + S-adenosyl-L-methionine = 5-methylcytidine(967) in 16S rRNA + S-adenosyl-L-homocysteine + H(+)</text>
        <dbReference type="Rhea" id="RHEA:42748"/>
        <dbReference type="Rhea" id="RHEA-COMP:10219"/>
        <dbReference type="Rhea" id="RHEA-COMP:10220"/>
        <dbReference type="ChEBI" id="CHEBI:15378"/>
        <dbReference type="ChEBI" id="CHEBI:57856"/>
        <dbReference type="ChEBI" id="CHEBI:59789"/>
        <dbReference type="ChEBI" id="CHEBI:74483"/>
        <dbReference type="ChEBI" id="CHEBI:82748"/>
        <dbReference type="EC" id="2.1.1.176"/>
    </reaction>
</comment>
<dbReference type="GO" id="GO:0008649">
    <property type="term" value="F:rRNA methyltransferase activity"/>
    <property type="evidence" value="ECO:0007669"/>
    <property type="project" value="InterPro"/>
</dbReference>
<feature type="domain" description="SAM-dependent MTase RsmB/NOP-type" evidence="15">
    <location>
        <begin position="167"/>
        <end position="428"/>
    </location>
</feature>
<evidence type="ECO:0000256" key="6">
    <source>
        <dbReference type="ARBA" id="ARBA00022552"/>
    </source>
</evidence>
<feature type="binding site" evidence="14">
    <location>
        <position position="278"/>
    </location>
    <ligand>
        <name>S-adenosyl-L-methionine</name>
        <dbReference type="ChEBI" id="CHEBI:59789"/>
    </ligand>
</feature>
<keyword evidence="5" id="KW-0963">Cytoplasm</keyword>
<dbReference type="AlphaFoldDB" id="A0A916J4T2"/>
<name>A0A916J4T2_9PROT</name>
<organism evidence="16 17">
    <name type="scientific">Georgfuchsia toluolica</name>
    <dbReference type="NCBI Taxonomy" id="424218"/>
    <lineage>
        <taxon>Bacteria</taxon>
        <taxon>Pseudomonadati</taxon>
        <taxon>Pseudomonadota</taxon>
        <taxon>Betaproteobacteria</taxon>
        <taxon>Nitrosomonadales</taxon>
        <taxon>Sterolibacteriaceae</taxon>
        <taxon>Georgfuchsia</taxon>
    </lineage>
</organism>
<keyword evidence="7 14" id="KW-0489">Methyltransferase</keyword>
<dbReference type="InterPro" id="IPR023267">
    <property type="entry name" value="RCMT"/>
</dbReference>
<dbReference type="InterPro" id="IPR006027">
    <property type="entry name" value="NusB_RsmB_TIM44"/>
</dbReference>
<comment type="similarity">
    <text evidence="3 14">Belongs to the class I-like SAM-binding methyltransferase superfamily. RsmB/NOP family.</text>
</comment>
<evidence type="ECO:0000256" key="9">
    <source>
        <dbReference type="ARBA" id="ARBA00022691"/>
    </source>
</evidence>
<dbReference type="Gene3D" id="3.30.70.1170">
    <property type="entry name" value="Sun protein, domain 3"/>
    <property type="match status" value="1"/>
</dbReference>
<dbReference type="InterPro" id="IPR035926">
    <property type="entry name" value="NusB-like_sf"/>
</dbReference>
<evidence type="ECO:0000313" key="16">
    <source>
        <dbReference type="EMBL" id="CAG4883998.1"/>
    </source>
</evidence>
<evidence type="ECO:0000256" key="1">
    <source>
        <dbReference type="ARBA" id="ARBA00002724"/>
    </source>
</evidence>
<evidence type="ECO:0000256" key="2">
    <source>
        <dbReference type="ARBA" id="ARBA00004496"/>
    </source>
</evidence>
<reference evidence="16" key="1">
    <citation type="submission" date="2021-04" db="EMBL/GenBank/DDBJ databases">
        <authorList>
            <person name="Hornung B."/>
        </authorList>
    </citation>
    <scope>NUCLEOTIDE SEQUENCE</scope>
    <source>
        <strain evidence="16">G5G6</strain>
    </source>
</reference>
<feature type="active site" description="Nucleophile" evidence="14">
    <location>
        <position position="376"/>
    </location>
</feature>
<proteinExistence type="inferred from homology"/>
<dbReference type="GO" id="GO:0005737">
    <property type="term" value="C:cytoplasm"/>
    <property type="evidence" value="ECO:0007669"/>
    <property type="project" value="UniProtKB-SubCell"/>
</dbReference>
<dbReference type="Gene3D" id="1.10.287.730">
    <property type="entry name" value="Helix hairpin bin"/>
    <property type="match status" value="1"/>
</dbReference>
<gene>
    <name evidence="16" type="primary">rsmB</name>
    <name evidence="16" type="ORF">GTOL_11881</name>
</gene>
<dbReference type="InterPro" id="IPR004573">
    <property type="entry name" value="rRNA_ssu_MeTfrase_B"/>
</dbReference>
<keyword evidence="8 14" id="KW-0808">Transferase</keyword>